<proteinExistence type="predicted"/>
<dbReference type="Proteomes" id="UP000695562">
    <property type="component" value="Unassembled WGS sequence"/>
</dbReference>
<feature type="compositionally biased region" description="Acidic residues" evidence="1">
    <location>
        <begin position="266"/>
        <end position="326"/>
    </location>
</feature>
<feature type="region of interest" description="Disordered" evidence="1">
    <location>
        <begin position="264"/>
        <end position="344"/>
    </location>
</feature>
<feature type="compositionally biased region" description="Acidic residues" evidence="1">
    <location>
        <begin position="187"/>
        <end position="202"/>
    </location>
</feature>
<dbReference type="PANTHER" id="PTHR13475:SF3">
    <property type="entry name" value="NEUGRIN"/>
    <property type="match status" value="1"/>
</dbReference>
<dbReference type="OrthoDB" id="5578174at2759"/>
<evidence type="ECO:0000313" key="3">
    <source>
        <dbReference type="Proteomes" id="UP000695562"/>
    </source>
</evidence>
<feature type="compositionally biased region" description="Basic and acidic residues" evidence="1">
    <location>
        <begin position="517"/>
        <end position="532"/>
    </location>
</feature>
<feature type="region of interest" description="Disordered" evidence="1">
    <location>
        <begin position="379"/>
        <end position="401"/>
    </location>
</feature>
<dbReference type="InterPro" id="IPR010487">
    <property type="entry name" value="NGRN/Rrg9"/>
</dbReference>
<keyword evidence="3" id="KW-1185">Reference proteome</keyword>
<feature type="compositionally biased region" description="Basic and acidic residues" evidence="1">
    <location>
        <begin position="150"/>
        <end position="168"/>
    </location>
</feature>
<evidence type="ECO:0000313" key="2">
    <source>
        <dbReference type="EMBL" id="KAF2077765.1"/>
    </source>
</evidence>
<feature type="region of interest" description="Disordered" evidence="1">
    <location>
        <begin position="515"/>
        <end position="545"/>
    </location>
</feature>
<evidence type="ECO:0000256" key="1">
    <source>
        <dbReference type="SAM" id="MobiDB-lite"/>
    </source>
</evidence>
<feature type="region of interest" description="Disordered" evidence="1">
    <location>
        <begin position="180"/>
        <end position="202"/>
    </location>
</feature>
<feature type="region of interest" description="Disordered" evidence="1">
    <location>
        <begin position="98"/>
        <end position="168"/>
    </location>
</feature>
<sequence>MLRHIKDLHISKRLISIVGDQKHQQLCINRCFATSSNSSGGGYSKRPSSNNSNNRNVKKSRQGKTGTDLVNQQIGTIISVPIGQSSNTDQIRQMMMGLKPRSQQTTTSKAKVVNDEKEQRIERIHTNDLKKPQQKQVVKQQQQQEQQSPKQDKQQSPKQLDKQPTKKETLQMKLKSIKNREANEFIFPDEDEIQPQEDDSELFSMDTQEEVDNNLMDFDDDAEEEYYEQYFEDEDFDNDIDELVSGEEVDQDGFDLNEFDKLEDIEHFEEDQDIDQQEYDNDIDNFNDKDDQEEQEQDEYEQDDDQEYEIEENQLFEEVENNDYEDPQQQIKNKKQKQDYDPEFLKQRLRDYELDENRMVGMEDYVFDDDVDIVESKIDKKKQTSTKSMNEIDYDHDDDVDQDEYDLDQELEQLEQEQEGEKKLTPEMREKVFNSILKQYGEKKAHVIMHKIDMKIKFGKQKWDPYRKLSREQMNELRALFKENPEINSINALSKHYGIHKEAVGRIIHSKWTPSQERMETLSKRKDLEKGTNNKRKKRQDNVAPKPYLAVVTKVGKKEIKMDDTLSQATKMNSNISADEWNKTVKRYNIHRIQSAKFENRQKSQKHTTAQKLDVSKSLASLEILERNLRNKK</sequence>
<dbReference type="AlphaFoldDB" id="A0A8J4Q1X5"/>
<accession>A0A8J4Q1X5</accession>
<feature type="compositionally biased region" description="Basic and acidic residues" evidence="1">
    <location>
        <begin position="112"/>
        <end position="131"/>
    </location>
</feature>
<dbReference type="EMBL" id="AJWJ01000020">
    <property type="protein sequence ID" value="KAF2077765.1"/>
    <property type="molecule type" value="Genomic_DNA"/>
</dbReference>
<feature type="compositionally biased region" description="Acidic residues" evidence="1">
    <location>
        <begin position="392"/>
        <end position="401"/>
    </location>
</feature>
<name>A0A8J4Q1X5_9MYCE</name>
<feature type="compositionally biased region" description="Low complexity" evidence="1">
    <location>
        <begin position="134"/>
        <end position="149"/>
    </location>
</feature>
<evidence type="ECO:0008006" key="4">
    <source>
        <dbReference type="Google" id="ProtNLM"/>
    </source>
</evidence>
<feature type="compositionally biased region" description="Low complexity" evidence="1">
    <location>
        <begin position="44"/>
        <end position="55"/>
    </location>
</feature>
<reference evidence="2" key="1">
    <citation type="submission" date="2020-01" db="EMBL/GenBank/DDBJ databases">
        <title>Development of genomics and gene disruption for Polysphondylium violaceum indicates a role for the polyketide synthase stlB in stalk morphogenesis.</title>
        <authorList>
            <person name="Narita B."/>
            <person name="Kawabe Y."/>
            <person name="Kin K."/>
            <person name="Saito T."/>
            <person name="Gibbs R."/>
            <person name="Kuspa A."/>
            <person name="Muzny D."/>
            <person name="Queller D."/>
            <person name="Richards S."/>
            <person name="Strassman J."/>
            <person name="Sucgang R."/>
            <person name="Worley K."/>
            <person name="Schaap P."/>
        </authorList>
    </citation>
    <scope>NUCLEOTIDE SEQUENCE</scope>
    <source>
        <strain evidence="2">QSvi11</strain>
    </source>
</reference>
<protein>
    <recommendedName>
        <fullName evidence="4">Required for respiratory growth protein 9, mitochondrial</fullName>
    </recommendedName>
</protein>
<organism evidence="2 3">
    <name type="scientific">Polysphondylium violaceum</name>
    <dbReference type="NCBI Taxonomy" id="133409"/>
    <lineage>
        <taxon>Eukaryota</taxon>
        <taxon>Amoebozoa</taxon>
        <taxon>Evosea</taxon>
        <taxon>Eumycetozoa</taxon>
        <taxon>Dictyostelia</taxon>
        <taxon>Dictyosteliales</taxon>
        <taxon>Dictyosteliaceae</taxon>
        <taxon>Polysphondylium</taxon>
    </lineage>
</organism>
<gene>
    <name evidence="2" type="ORF">CYY_000952</name>
</gene>
<comment type="caution">
    <text evidence="2">The sequence shown here is derived from an EMBL/GenBank/DDBJ whole genome shotgun (WGS) entry which is preliminary data.</text>
</comment>
<dbReference type="PANTHER" id="PTHR13475">
    <property type="entry name" value="NEUGRIN"/>
    <property type="match status" value="1"/>
</dbReference>
<feature type="region of interest" description="Disordered" evidence="1">
    <location>
        <begin position="36"/>
        <end position="70"/>
    </location>
</feature>